<keyword evidence="3" id="KW-1185">Reference proteome</keyword>
<dbReference type="Proteomes" id="UP000828390">
    <property type="component" value="Unassembled WGS sequence"/>
</dbReference>
<name>A0A9D3Z0E9_DREPO</name>
<evidence type="ECO:0000313" key="2">
    <source>
        <dbReference type="EMBL" id="KAH3710640.1"/>
    </source>
</evidence>
<feature type="region of interest" description="Disordered" evidence="1">
    <location>
        <begin position="68"/>
        <end position="91"/>
    </location>
</feature>
<dbReference type="AlphaFoldDB" id="A0A9D3Z0E9"/>
<evidence type="ECO:0000256" key="1">
    <source>
        <dbReference type="SAM" id="MobiDB-lite"/>
    </source>
</evidence>
<comment type="caution">
    <text evidence="2">The sequence shown here is derived from an EMBL/GenBank/DDBJ whole genome shotgun (WGS) entry which is preliminary data.</text>
</comment>
<gene>
    <name evidence="2" type="ORF">DPMN_070129</name>
</gene>
<reference evidence="2" key="2">
    <citation type="submission" date="2020-11" db="EMBL/GenBank/DDBJ databases">
        <authorList>
            <person name="McCartney M.A."/>
            <person name="Auch B."/>
            <person name="Kono T."/>
            <person name="Mallez S."/>
            <person name="Becker A."/>
            <person name="Gohl D.M."/>
            <person name="Silverstein K.A.T."/>
            <person name="Koren S."/>
            <person name="Bechman K.B."/>
            <person name="Herman A."/>
            <person name="Abrahante J.E."/>
            <person name="Garbe J."/>
        </authorList>
    </citation>
    <scope>NUCLEOTIDE SEQUENCE</scope>
    <source>
        <strain evidence="2">Duluth1</strain>
        <tissue evidence="2">Whole animal</tissue>
    </source>
</reference>
<protein>
    <submittedName>
        <fullName evidence="2">Uncharacterized protein</fullName>
    </submittedName>
</protein>
<accession>A0A9D3Z0E9</accession>
<evidence type="ECO:0000313" key="3">
    <source>
        <dbReference type="Proteomes" id="UP000828390"/>
    </source>
</evidence>
<organism evidence="2 3">
    <name type="scientific">Dreissena polymorpha</name>
    <name type="common">Zebra mussel</name>
    <name type="synonym">Mytilus polymorpha</name>
    <dbReference type="NCBI Taxonomy" id="45954"/>
    <lineage>
        <taxon>Eukaryota</taxon>
        <taxon>Metazoa</taxon>
        <taxon>Spiralia</taxon>
        <taxon>Lophotrochozoa</taxon>
        <taxon>Mollusca</taxon>
        <taxon>Bivalvia</taxon>
        <taxon>Autobranchia</taxon>
        <taxon>Heteroconchia</taxon>
        <taxon>Euheterodonta</taxon>
        <taxon>Imparidentia</taxon>
        <taxon>Neoheterodontei</taxon>
        <taxon>Myida</taxon>
        <taxon>Dreissenoidea</taxon>
        <taxon>Dreissenidae</taxon>
        <taxon>Dreissena</taxon>
    </lineage>
</organism>
<feature type="compositionally biased region" description="Basic residues" evidence="1">
    <location>
        <begin position="73"/>
        <end position="82"/>
    </location>
</feature>
<reference evidence="2" key="1">
    <citation type="journal article" date="2019" name="bioRxiv">
        <title>The Genome of the Zebra Mussel, Dreissena polymorpha: A Resource for Invasive Species Research.</title>
        <authorList>
            <person name="McCartney M.A."/>
            <person name="Auch B."/>
            <person name="Kono T."/>
            <person name="Mallez S."/>
            <person name="Zhang Y."/>
            <person name="Obille A."/>
            <person name="Becker A."/>
            <person name="Abrahante J.E."/>
            <person name="Garbe J."/>
            <person name="Badalamenti J.P."/>
            <person name="Herman A."/>
            <person name="Mangelson H."/>
            <person name="Liachko I."/>
            <person name="Sullivan S."/>
            <person name="Sone E.D."/>
            <person name="Koren S."/>
            <person name="Silverstein K.A.T."/>
            <person name="Beckman K.B."/>
            <person name="Gohl D.M."/>
        </authorList>
    </citation>
    <scope>NUCLEOTIDE SEQUENCE</scope>
    <source>
        <strain evidence="2">Duluth1</strain>
        <tissue evidence="2">Whole animal</tissue>
    </source>
</reference>
<sequence length="188" mass="21562">MNICKFVDKQFAPPRFIQALGKRMKKRRIQNPKPDRSWFGITMIAHSTVSLQGGCDKLGNKACQASKMATKGPNHKPVKRRNTPCMRKNPRTGARAKALPLGHYLISRGQMSKLRTSINGQKTQLMDQRGFKHRVVFVVRTWVANIIISYIPVFRRLISIFNLTTSTSSRYTHRRPTTTTRIIHILYA</sequence>
<dbReference type="EMBL" id="JAIWYP010000014">
    <property type="protein sequence ID" value="KAH3710640.1"/>
    <property type="molecule type" value="Genomic_DNA"/>
</dbReference>
<proteinExistence type="predicted"/>